<dbReference type="Gene3D" id="2.40.360.10">
    <property type="entry name" value="YmcC-like"/>
    <property type="match status" value="1"/>
</dbReference>
<proteinExistence type="predicted"/>
<feature type="chain" id="PRO_5024382879" evidence="1">
    <location>
        <begin position="21"/>
        <end position="228"/>
    </location>
</feature>
<keyword evidence="1" id="KW-0732">Signal</keyword>
<gene>
    <name evidence="2" type="primary">yjbF</name>
</gene>
<dbReference type="EMBL" id="MK503852">
    <property type="protein sequence ID" value="QFF90686.1"/>
    <property type="molecule type" value="Genomic_DNA"/>
</dbReference>
<sequence>MNKPRLSRWLIPLLAVPALGLLQGCTQKFTDVSATVKEAYNNYVDVELSSQEIQDIPYASAYLKIGNQKQVFVVLAFAEDNPITGVTQLKWVSADKSMIVTENGRIVKTIGLPENDLAGLYGDIPDFNITNESEEQSFKLTYDWMPEYRYAFPADIERTYIATEELNTAVYTTSTKLFVEKAYFPTLSSSIENYYWVDNSGNVKKTIQHIGPNMMPIEFTVLKGFASK</sequence>
<feature type="signal peptide" evidence="1">
    <location>
        <begin position="1"/>
        <end position="20"/>
    </location>
</feature>
<dbReference type="AlphaFoldDB" id="A0A5P5X6B6"/>
<protein>
    <submittedName>
        <fullName evidence="2">YjbF</fullName>
    </submittedName>
</protein>
<dbReference type="Pfam" id="PF11102">
    <property type="entry name" value="YjbF"/>
    <property type="match status" value="1"/>
</dbReference>
<dbReference type="PROSITE" id="PS51257">
    <property type="entry name" value="PROKAR_LIPOPROTEIN"/>
    <property type="match status" value="1"/>
</dbReference>
<reference evidence="2" key="1">
    <citation type="submission" date="2019-02" db="EMBL/GenBank/DDBJ databases">
        <authorList>
            <person name="Pang Y."/>
        </authorList>
    </citation>
    <scope>NUCLEOTIDE SEQUENCE</scope>
    <source>
        <strain evidence="2">G3484</strain>
    </source>
</reference>
<evidence type="ECO:0000256" key="1">
    <source>
        <dbReference type="SAM" id="SignalP"/>
    </source>
</evidence>
<dbReference type="RefSeq" id="WP_029804861.1">
    <property type="nucleotide sequence ID" value="NZ_CANUIO010000045.1"/>
</dbReference>
<dbReference type="InterPro" id="IPR023373">
    <property type="entry name" value="YmcC_sf"/>
</dbReference>
<dbReference type="SUPFAM" id="SSF159270">
    <property type="entry name" value="YmcC-like"/>
    <property type="match status" value="1"/>
</dbReference>
<dbReference type="InterPro" id="IPR021308">
    <property type="entry name" value="GfcB"/>
</dbReference>
<evidence type="ECO:0000313" key="2">
    <source>
        <dbReference type="EMBL" id="QFF90686.1"/>
    </source>
</evidence>
<accession>A0A5P5X6B6</accession>
<organism evidence="2">
    <name type="scientific">Vibrio parahaemolyticus</name>
    <dbReference type="NCBI Taxonomy" id="670"/>
    <lineage>
        <taxon>Bacteria</taxon>
        <taxon>Pseudomonadati</taxon>
        <taxon>Pseudomonadota</taxon>
        <taxon>Gammaproteobacteria</taxon>
        <taxon>Vibrionales</taxon>
        <taxon>Vibrionaceae</taxon>
        <taxon>Vibrio</taxon>
    </lineage>
</organism>
<name>A0A5P5X6B6_VIBPH</name>